<dbReference type="GO" id="GO:0015977">
    <property type="term" value="P:carbon fixation"/>
    <property type="evidence" value="ECO:0007669"/>
    <property type="project" value="UniProtKB-UniRule"/>
</dbReference>
<dbReference type="GO" id="GO:0031470">
    <property type="term" value="C:carboxysome"/>
    <property type="evidence" value="ECO:0007669"/>
    <property type="project" value="UniProtKB-SubCell"/>
</dbReference>
<comment type="function">
    <text evidence="3 7">Probably forms vertices in the carboxysome, a polyhedral inclusion where RuBisCO (ribulose bisphosphate carboxylase, rbcL-rbcS) is sequestered. Has been modeled to induce curvature upon insertion into an otherwise flat hexagonal molecular layer of CcmK subunits.</text>
</comment>
<dbReference type="PANTHER" id="PTHR36539:SF1">
    <property type="entry name" value="BACTERIAL MICROCOMPARTMENT SHELL VERTEX PROTEIN EUTN"/>
    <property type="match status" value="1"/>
</dbReference>
<keyword evidence="2 7" id="KW-0120">Carbon dioxide fixation</keyword>
<accession>A0A0C1Y2Q3</accession>
<keyword evidence="1 7" id="KW-0602">Photosynthesis</keyword>
<reference evidence="8" key="2">
    <citation type="journal article" date="2015" name="Genome Announc.">
        <title>Draft Genome Sequence of Filamentous Marine Cyanobacterium Lyngbya confervoides Strain BDU141951.</title>
        <authorList>
            <person name="Chandrababunaidu M.M."/>
            <person name="Sen D."/>
            <person name="Tripathy S."/>
        </authorList>
    </citation>
    <scope>NUCLEOTIDE SEQUENCE</scope>
    <source>
        <strain evidence="8">BDU141951</strain>
    </source>
</reference>
<dbReference type="EMBL" id="JTHE02000003">
    <property type="protein sequence ID" value="NEV67427.1"/>
    <property type="molecule type" value="Genomic_DNA"/>
</dbReference>
<dbReference type="GO" id="GO:0015979">
    <property type="term" value="P:photosynthesis"/>
    <property type="evidence" value="ECO:0007669"/>
    <property type="project" value="UniProtKB-KW"/>
</dbReference>
<gene>
    <name evidence="7" type="primary">ccmL</name>
    <name evidence="8" type="ORF">QQ91_009895</name>
</gene>
<dbReference type="PROSITE" id="PS51932">
    <property type="entry name" value="BMV"/>
    <property type="match status" value="1"/>
</dbReference>
<evidence type="ECO:0000256" key="5">
    <source>
        <dbReference type="ARBA" id="ARBA00023669"/>
    </source>
</evidence>
<protein>
    <recommendedName>
        <fullName evidence="7">Carboxysome shell vertex protein CcmL</fullName>
    </recommendedName>
    <alternativeName>
        <fullName evidence="7">Carbon dioxide concentrating mechanism protein CcmL</fullName>
    </alternativeName>
</protein>
<evidence type="ECO:0000256" key="2">
    <source>
        <dbReference type="ARBA" id="ARBA00023300"/>
    </source>
</evidence>
<dbReference type="CDD" id="cd01614">
    <property type="entry name" value="EutN_CcmL"/>
    <property type="match status" value="1"/>
</dbReference>
<evidence type="ECO:0000256" key="6">
    <source>
        <dbReference type="ARBA" id="ARBA00024446"/>
    </source>
</evidence>
<evidence type="ECO:0000313" key="8">
    <source>
        <dbReference type="EMBL" id="NEV67427.1"/>
    </source>
</evidence>
<dbReference type="Gene3D" id="2.40.50.220">
    <property type="entry name" value="EutN/Ccml"/>
    <property type="match status" value="1"/>
</dbReference>
<comment type="caution">
    <text evidence="8">The sequence shown here is derived from an EMBL/GenBank/DDBJ whole genome shotgun (WGS) entry which is preliminary data.</text>
</comment>
<dbReference type="AlphaFoldDB" id="A0A0C1Y2Q3"/>
<proteinExistence type="inferred from homology"/>
<dbReference type="InterPro" id="IPR046387">
    <property type="entry name" value="CcmL"/>
</dbReference>
<evidence type="ECO:0000256" key="7">
    <source>
        <dbReference type="HAMAP-Rule" id="MF_00858"/>
    </source>
</evidence>
<name>A0A0C1Y2Q3_9CYAN</name>
<dbReference type="PANTHER" id="PTHR36539">
    <property type="entry name" value="ETHANOLAMINE UTILIZATION PROTEIN EUTN"/>
    <property type="match status" value="1"/>
</dbReference>
<keyword evidence="6" id="KW-1283">Bacterial microcompartment</keyword>
<dbReference type="InterPro" id="IPR036677">
    <property type="entry name" value="EutN_CcmL_sf"/>
</dbReference>
<comment type="subcellular location">
    <subcellularLocation>
        <location evidence="4 7">Carboxysome</location>
    </subcellularLocation>
</comment>
<organism evidence="8">
    <name type="scientific">Lyngbya confervoides BDU141951</name>
    <dbReference type="NCBI Taxonomy" id="1574623"/>
    <lineage>
        <taxon>Bacteria</taxon>
        <taxon>Bacillati</taxon>
        <taxon>Cyanobacteriota</taxon>
        <taxon>Cyanophyceae</taxon>
        <taxon>Oscillatoriophycideae</taxon>
        <taxon>Oscillatoriales</taxon>
        <taxon>Microcoleaceae</taxon>
        <taxon>Lyngbya</taxon>
    </lineage>
</organism>
<sequence>MLLAKVRGTVVSTCKEPSLSGVKFLMVQLISDTGEPLPDYEVAADVVGAGPGEWVLITRGSGAREHQGYHDRPVDAAVIAIVDTVSLSSGTLYSKRDDFS</sequence>
<evidence type="ECO:0000256" key="4">
    <source>
        <dbReference type="ARBA" id="ARBA00023587"/>
    </source>
</evidence>
<evidence type="ECO:0000256" key="3">
    <source>
        <dbReference type="ARBA" id="ARBA00023569"/>
    </source>
</evidence>
<dbReference type="GO" id="GO:0043886">
    <property type="term" value="F:structural constituent of carboxysome shell"/>
    <property type="evidence" value="ECO:0007669"/>
    <property type="project" value="UniProtKB-UniRule"/>
</dbReference>
<dbReference type="Pfam" id="PF03319">
    <property type="entry name" value="EutN_CcmL"/>
    <property type="match status" value="1"/>
</dbReference>
<comment type="subunit">
    <text evidence="7">Homopentamer. Interacts with full-length CcmM.</text>
</comment>
<reference evidence="8" key="3">
    <citation type="submission" date="2020-02" db="EMBL/GenBank/DDBJ databases">
        <authorList>
            <person name="Sarangi A.N."/>
            <person name="Ghosh S."/>
            <person name="Mukherjee M."/>
            <person name="Tripathy S."/>
        </authorList>
    </citation>
    <scope>NUCLEOTIDE SEQUENCE</scope>
    <source>
        <strain evidence="8">BDU141951</strain>
    </source>
</reference>
<reference evidence="8" key="1">
    <citation type="submission" date="2014-11" db="EMBL/GenBank/DDBJ databases">
        <authorList>
            <person name="Malar M.C."/>
            <person name="Sen D."/>
            <person name="Tripathy S."/>
        </authorList>
    </citation>
    <scope>NUCLEOTIDE SEQUENCE</scope>
    <source>
        <strain evidence="8">BDU141951</strain>
    </source>
</reference>
<dbReference type="HAMAP" id="MF_00858">
    <property type="entry name" value="CcmL"/>
    <property type="match status" value="1"/>
</dbReference>
<dbReference type="InterPro" id="IPR004992">
    <property type="entry name" value="EutN_CcmL"/>
</dbReference>
<comment type="similarity">
    <text evidence="7">Belongs to the CcmL/EutN family. CcmL subfamily.</text>
</comment>
<evidence type="ECO:0000256" key="1">
    <source>
        <dbReference type="ARBA" id="ARBA00022531"/>
    </source>
</evidence>
<keyword evidence="5 7" id="KW-1282">Carboxysome</keyword>
<comment type="domain">
    <text evidence="7">The tight homopentamer forms a pore with an opening of 4-5 Angstroms in diameter which opens into a wider tunnel at the base of the truncated pyramid. The pore is positively charged.</text>
</comment>
<dbReference type="SUPFAM" id="SSF159133">
    <property type="entry name" value="EutN/CcmL-like"/>
    <property type="match status" value="1"/>
</dbReference>